<evidence type="ECO:0000313" key="3">
    <source>
        <dbReference type="Proteomes" id="UP000203191"/>
    </source>
</evidence>
<keyword evidence="3" id="KW-1185">Reference proteome</keyword>
<proteinExistence type="predicted"/>
<dbReference type="GeneID" id="17825025"/>
<evidence type="ECO:0000313" key="2">
    <source>
        <dbReference type="EMBL" id="BAO20700.1"/>
    </source>
</evidence>
<dbReference type="EMBL" id="AB775549">
    <property type="protein sequence ID" value="BAO20700.1"/>
    <property type="molecule type" value="Genomic_DNA"/>
</dbReference>
<accession>V5YSZ6</accession>
<protein>
    <submittedName>
        <fullName evidence="2">Putative tail assembly protein</fullName>
    </submittedName>
</protein>
<feature type="region of interest" description="Disordered" evidence="1">
    <location>
        <begin position="40"/>
        <end position="86"/>
    </location>
</feature>
<name>V5YSZ6_9CAUD</name>
<reference evidence="3" key="1">
    <citation type="journal article" date="2015" name="J Appl Environ Microbiol">
        <title>Complete Genome Sequence Analysis of Two Pseudomonas plecoglossicida Phages, Potential Therapeutic Agents.</title>
        <authorList>
            <person name="Kawato Y."/>
            <person name="Yasuike M."/>
            <person name="Nakamura Y."/>
            <person name="Shigenobu Y."/>
            <person name="Fujiwara A."/>
            <person name="Sano M."/>
            <person name="Nakai T."/>
        </authorList>
    </citation>
    <scope>NUCLEOTIDE SEQUENCE [LARGE SCALE GENOMIC DNA]</scope>
</reference>
<dbReference type="KEGG" id="vg:17825025"/>
<dbReference type="InterPro" id="IPR024281">
    <property type="entry name" value="Phage_T7-like_viron_assmbl"/>
</dbReference>
<sequence>MGKKVKKLVKKVTKTVAKVGSLGAVGGGKAPPMEAPATQMLAQNETPKDEATEEIDKDTEAARKAAKRGGKQGLSVARAGGSGLNI</sequence>
<organism evidence="2 3">
    <name type="scientific">Pseudomonas phage PPpW-4</name>
    <dbReference type="NCBI Taxonomy" id="1279083"/>
    <lineage>
        <taxon>Viruses</taxon>
        <taxon>Duplodnaviria</taxon>
        <taxon>Heunggongvirae</taxon>
        <taxon>Uroviricota</taxon>
        <taxon>Caudoviricetes</taxon>
        <taxon>Autographivirales</taxon>
        <taxon>Autotranscriptaviridae</taxon>
        <taxon>Studiervirinae</taxon>
        <taxon>Phutvirus</taxon>
        <taxon>Phutvirus PPpW4</taxon>
    </lineage>
</organism>
<dbReference type="Pfam" id="PF11653">
    <property type="entry name" value="VirionAssem_T7"/>
    <property type="match status" value="1"/>
</dbReference>
<dbReference type="RefSeq" id="YP_008873160.1">
    <property type="nucleotide sequence ID" value="NC_023005.1"/>
</dbReference>
<evidence type="ECO:0000256" key="1">
    <source>
        <dbReference type="SAM" id="MobiDB-lite"/>
    </source>
</evidence>
<dbReference type="Proteomes" id="UP000203191">
    <property type="component" value="Segment"/>
</dbReference>